<sequence>MATTVLVTGASSGIGKATAIYLAQSGYNVYGAARRKEKIQELETYGVKAIALDITKDESVVSCVNQIFSEAGNIDILVNSAGLGSYGALEDVPMADARNLMDINLFGVARLIQLALPEMRKNGYGKIVNISSVGGKVGLPMGSWYHASKFAIEGLSDCLRNEVKPFGIDVMVIEPGGTKSEMIENGAADLARISGKTVYKDLANRVTKMYASLAANAIEAIEIAKLIKNGIEAKNPKTRYMASNARPSLLMRKLLPDKLFDRMLMNQMK</sequence>
<dbReference type="PRINTS" id="PR00080">
    <property type="entry name" value="SDRFAMILY"/>
</dbReference>
<dbReference type="Gene3D" id="3.40.50.720">
    <property type="entry name" value="NAD(P)-binding Rossmann-like Domain"/>
    <property type="match status" value="1"/>
</dbReference>
<dbReference type="InterPro" id="IPR002347">
    <property type="entry name" value="SDR_fam"/>
</dbReference>
<proteinExistence type="inferred from homology"/>
<keyword evidence="5" id="KW-1185">Reference proteome</keyword>
<dbReference type="PANTHER" id="PTHR44169">
    <property type="entry name" value="NADPH-DEPENDENT 1-ACYLDIHYDROXYACETONE PHOSPHATE REDUCTASE"/>
    <property type="match status" value="1"/>
</dbReference>
<dbReference type="PRINTS" id="PR00081">
    <property type="entry name" value="GDHRDH"/>
</dbReference>
<evidence type="ECO:0000256" key="1">
    <source>
        <dbReference type="ARBA" id="ARBA00006484"/>
    </source>
</evidence>
<gene>
    <name evidence="4" type="ORF">SAMN05660226_01048</name>
</gene>
<organism evidence="4 5">
    <name type="scientific">Parapedobacter luteus</name>
    <dbReference type="NCBI Taxonomy" id="623280"/>
    <lineage>
        <taxon>Bacteria</taxon>
        <taxon>Pseudomonadati</taxon>
        <taxon>Bacteroidota</taxon>
        <taxon>Sphingobacteriia</taxon>
        <taxon>Sphingobacteriales</taxon>
        <taxon>Sphingobacteriaceae</taxon>
        <taxon>Parapedobacter</taxon>
    </lineage>
</organism>
<evidence type="ECO:0000313" key="4">
    <source>
        <dbReference type="EMBL" id="SKB38219.1"/>
    </source>
</evidence>
<dbReference type="CDD" id="cd05374">
    <property type="entry name" value="17beta-HSD-like_SDR_c"/>
    <property type="match status" value="1"/>
</dbReference>
<name>A0A1T5ATU4_9SPHI</name>
<dbReference type="InterPro" id="IPR036291">
    <property type="entry name" value="NAD(P)-bd_dom_sf"/>
</dbReference>
<accession>A0A1T5ATU4</accession>
<dbReference type="SUPFAM" id="SSF51735">
    <property type="entry name" value="NAD(P)-binding Rossmann-fold domains"/>
    <property type="match status" value="1"/>
</dbReference>
<dbReference type="EMBL" id="FUYS01000002">
    <property type="protein sequence ID" value="SKB38219.1"/>
    <property type="molecule type" value="Genomic_DNA"/>
</dbReference>
<dbReference type="GO" id="GO:0016491">
    <property type="term" value="F:oxidoreductase activity"/>
    <property type="evidence" value="ECO:0007669"/>
    <property type="project" value="UniProtKB-KW"/>
</dbReference>
<comment type="similarity">
    <text evidence="1 3">Belongs to the short-chain dehydrogenases/reductases (SDR) family.</text>
</comment>
<dbReference type="RefSeq" id="WP_079715746.1">
    <property type="nucleotide sequence ID" value="NZ_FUYS01000002.1"/>
</dbReference>
<dbReference type="Proteomes" id="UP000190541">
    <property type="component" value="Unassembled WGS sequence"/>
</dbReference>
<evidence type="ECO:0000256" key="2">
    <source>
        <dbReference type="ARBA" id="ARBA00023002"/>
    </source>
</evidence>
<dbReference type="PANTHER" id="PTHR44169:SF6">
    <property type="entry name" value="NADPH-DEPENDENT 1-ACYLDIHYDROXYACETONE PHOSPHATE REDUCTASE"/>
    <property type="match status" value="1"/>
</dbReference>
<reference evidence="4 5" key="1">
    <citation type="submission" date="2017-02" db="EMBL/GenBank/DDBJ databases">
        <authorList>
            <person name="Peterson S.W."/>
        </authorList>
    </citation>
    <scope>NUCLEOTIDE SEQUENCE [LARGE SCALE GENOMIC DNA]</scope>
    <source>
        <strain evidence="4 5">DSM 22899</strain>
    </source>
</reference>
<keyword evidence="2" id="KW-0560">Oxidoreductase</keyword>
<evidence type="ECO:0000256" key="3">
    <source>
        <dbReference type="RuleBase" id="RU000363"/>
    </source>
</evidence>
<dbReference type="AlphaFoldDB" id="A0A1T5ATU4"/>
<dbReference type="STRING" id="623280.SAMN05660226_01048"/>
<dbReference type="NCBIfam" id="NF004826">
    <property type="entry name" value="PRK06182.1"/>
    <property type="match status" value="1"/>
</dbReference>
<protein>
    <submittedName>
        <fullName evidence="4">Short-chain dehydrogenase</fullName>
    </submittedName>
</protein>
<dbReference type="Pfam" id="PF00106">
    <property type="entry name" value="adh_short"/>
    <property type="match status" value="1"/>
</dbReference>
<evidence type="ECO:0000313" key="5">
    <source>
        <dbReference type="Proteomes" id="UP000190541"/>
    </source>
</evidence>
<dbReference type="OrthoDB" id="1235794at2"/>